<keyword evidence="5 11" id="KW-0547">Nucleotide-binding</keyword>
<dbReference type="GO" id="GO:0004826">
    <property type="term" value="F:phenylalanine-tRNA ligase activity"/>
    <property type="evidence" value="ECO:0007669"/>
    <property type="project" value="UniProtKB-UniRule"/>
</dbReference>
<comment type="caution">
    <text evidence="14">The sequence shown here is derived from an EMBL/GenBank/DDBJ whole genome shotgun (WGS) entry which is preliminary data.</text>
</comment>
<dbReference type="PROSITE" id="PS51483">
    <property type="entry name" value="B5"/>
    <property type="match status" value="1"/>
</dbReference>
<dbReference type="SUPFAM" id="SSF54991">
    <property type="entry name" value="Anticodon-binding domain of PheRS"/>
    <property type="match status" value="1"/>
</dbReference>
<dbReference type="Proteomes" id="UP000215215">
    <property type="component" value="Unassembled WGS sequence"/>
</dbReference>
<dbReference type="GO" id="GO:0006432">
    <property type="term" value="P:phenylalanyl-tRNA aminoacylation"/>
    <property type="evidence" value="ECO:0007669"/>
    <property type="project" value="UniProtKB-UniRule"/>
</dbReference>
<dbReference type="Gene3D" id="3.30.930.10">
    <property type="entry name" value="Bira Bifunctional Protein, Domain 2"/>
    <property type="match status" value="1"/>
</dbReference>
<evidence type="ECO:0000256" key="9">
    <source>
        <dbReference type="ARBA" id="ARBA00023146"/>
    </source>
</evidence>
<evidence type="ECO:0000256" key="2">
    <source>
        <dbReference type="ARBA" id="ARBA00011209"/>
    </source>
</evidence>
<evidence type="ECO:0000256" key="4">
    <source>
        <dbReference type="ARBA" id="ARBA00022723"/>
    </source>
</evidence>
<dbReference type="GO" id="GO:0000287">
    <property type="term" value="F:magnesium ion binding"/>
    <property type="evidence" value="ECO:0007669"/>
    <property type="project" value="UniProtKB-UniRule"/>
</dbReference>
<evidence type="ECO:0000256" key="5">
    <source>
        <dbReference type="ARBA" id="ARBA00022741"/>
    </source>
</evidence>
<comment type="similarity">
    <text evidence="1 11">Belongs to the phenylalanyl-tRNA synthetase beta subunit family. Type 1 subfamily.</text>
</comment>
<dbReference type="PANTHER" id="PTHR10947:SF0">
    <property type="entry name" value="PHENYLALANINE--TRNA LIGASE BETA SUBUNIT"/>
    <property type="match status" value="1"/>
</dbReference>
<dbReference type="SMART" id="SM00874">
    <property type="entry name" value="B5"/>
    <property type="match status" value="1"/>
</dbReference>
<dbReference type="PANTHER" id="PTHR10947">
    <property type="entry name" value="PHENYLALANYL-TRNA SYNTHETASE BETA CHAIN AND LEUCINE-RICH REPEAT-CONTAINING PROTEIN 47"/>
    <property type="match status" value="1"/>
</dbReference>
<dbReference type="CDD" id="cd00769">
    <property type="entry name" value="PheRS_beta_core"/>
    <property type="match status" value="1"/>
</dbReference>
<keyword evidence="7 11" id="KW-0460">Magnesium</keyword>
<dbReference type="Pfam" id="PF03484">
    <property type="entry name" value="B5"/>
    <property type="match status" value="1"/>
</dbReference>
<comment type="catalytic activity">
    <reaction evidence="10 11">
        <text>tRNA(Phe) + L-phenylalanine + ATP = L-phenylalanyl-tRNA(Phe) + AMP + diphosphate + H(+)</text>
        <dbReference type="Rhea" id="RHEA:19413"/>
        <dbReference type="Rhea" id="RHEA-COMP:9668"/>
        <dbReference type="Rhea" id="RHEA-COMP:9699"/>
        <dbReference type="ChEBI" id="CHEBI:15378"/>
        <dbReference type="ChEBI" id="CHEBI:30616"/>
        <dbReference type="ChEBI" id="CHEBI:33019"/>
        <dbReference type="ChEBI" id="CHEBI:58095"/>
        <dbReference type="ChEBI" id="CHEBI:78442"/>
        <dbReference type="ChEBI" id="CHEBI:78531"/>
        <dbReference type="ChEBI" id="CHEBI:456215"/>
        <dbReference type="EC" id="6.1.1.20"/>
    </reaction>
</comment>
<evidence type="ECO:0000259" key="13">
    <source>
        <dbReference type="PROSITE" id="PS51483"/>
    </source>
</evidence>
<keyword evidence="11" id="KW-0963">Cytoplasm</keyword>
<dbReference type="Gene3D" id="3.30.70.380">
    <property type="entry name" value="Ferrodoxin-fold anticodon-binding domain"/>
    <property type="match status" value="1"/>
</dbReference>
<evidence type="ECO:0000256" key="6">
    <source>
        <dbReference type="ARBA" id="ARBA00022840"/>
    </source>
</evidence>
<feature type="binding site" evidence="11">
    <location>
        <position position="338"/>
    </location>
    <ligand>
        <name>Mg(2+)</name>
        <dbReference type="ChEBI" id="CHEBI:18420"/>
        <note>shared with alpha subunit</note>
    </ligand>
</feature>
<sequence length="652" mass="73142">MRISFNWLKELVDTEDDIYKIVNLFSNMGLEVEEILQIGGDTVFDIEITPQRPDLLGMLGIAREVAIFLNKSPKLPKDKNSYGKLDTINIRIDDPAMCCRYSCGVVKDIKIRETPGWIKERLLAAGSIPQDSIIDIANYVMYETAQPIHIFDLDKISGDIVVRTSREGEYITTLDGVKRELPGDVLLICDGEIPIAIAGIMGGSDTMVTDITKNVLIESAYFDPIIIRKGGKKLEISTEASYRFERGGDVGMTDVALHRVMSLLEDCYGAKSEGTADEYPLKIEEKSVKISSESVNRILGSSLSEDEILVCIRRLGFKPDDGKIKIPSYRRDISLEVDLIEEIARLEGYDNFPPETPFSLTIEKTKSSENKIRETMVALGFNEVYTLPLVREGNVRSMNWMREDMRALRTNITEGLLSVLVHNKSHGSANLRLFEMGRVFNKDNENIEHTELAATIAGERARNPLWTSGDVDFADLKGILEAMFEIINLKGWDIVSSYTQNYDPGCNIKLGEDTLGCMGRFKKEILKKLDIDSPVYGFELDISKIKSTGENVYNPISKFPCIVRDISIIVDREVPATGILDFARERCPDILENLTAFDYYTGGDISPDKVALGLRFCFRGRNSTLKKADIDPIVASITNDLLREYNAVLRVK</sequence>
<feature type="domain" description="B5" evidence="13">
    <location>
        <begin position="283"/>
        <end position="354"/>
    </location>
</feature>
<dbReference type="InterPro" id="IPR005147">
    <property type="entry name" value="tRNA_synthase_B5-dom"/>
</dbReference>
<dbReference type="Gene3D" id="3.30.56.10">
    <property type="match status" value="2"/>
</dbReference>
<dbReference type="GO" id="GO:0009328">
    <property type="term" value="C:phenylalanine-tRNA ligase complex"/>
    <property type="evidence" value="ECO:0007669"/>
    <property type="project" value="TreeGrafter"/>
</dbReference>
<dbReference type="SUPFAM" id="SSF55681">
    <property type="entry name" value="Class II aaRS and biotin synthetases"/>
    <property type="match status" value="1"/>
</dbReference>
<dbReference type="EMBL" id="NOZQ01000197">
    <property type="protein sequence ID" value="OYD14238.1"/>
    <property type="molecule type" value="Genomic_DNA"/>
</dbReference>
<dbReference type="InterPro" id="IPR045060">
    <property type="entry name" value="Phe-tRNA-ligase_IIc_bsu"/>
</dbReference>
<evidence type="ECO:0000256" key="1">
    <source>
        <dbReference type="ARBA" id="ARBA00008653"/>
    </source>
</evidence>
<reference evidence="14 15" key="1">
    <citation type="submission" date="2017-07" db="EMBL/GenBank/DDBJ databases">
        <title>Recovery of genomes from metagenomes via a dereplication, aggregation, and scoring strategy.</title>
        <authorList>
            <person name="Sieber C.M."/>
            <person name="Probst A.J."/>
            <person name="Sharrar A."/>
            <person name="Thomas B.C."/>
            <person name="Hess M."/>
            <person name="Tringe S.G."/>
            <person name="Banfield J.F."/>
        </authorList>
    </citation>
    <scope>NUCLEOTIDE SEQUENCE [LARGE SCALE GENOMIC DNA]</scope>
    <source>
        <strain evidence="14">JGI_Cruoil_03_44_89</strain>
    </source>
</reference>
<evidence type="ECO:0000256" key="8">
    <source>
        <dbReference type="ARBA" id="ARBA00022917"/>
    </source>
</evidence>
<dbReference type="SUPFAM" id="SSF56037">
    <property type="entry name" value="PheT/TilS domain"/>
    <property type="match status" value="1"/>
</dbReference>
<keyword evidence="9 11" id="KW-0030">Aminoacyl-tRNA synthetase</keyword>
<dbReference type="InterPro" id="IPR045864">
    <property type="entry name" value="aa-tRNA-synth_II/BPL/LPL"/>
</dbReference>
<evidence type="ECO:0000256" key="7">
    <source>
        <dbReference type="ARBA" id="ARBA00022842"/>
    </source>
</evidence>
<feature type="binding site" evidence="11">
    <location>
        <position position="341"/>
    </location>
    <ligand>
        <name>Mg(2+)</name>
        <dbReference type="ChEBI" id="CHEBI:18420"/>
        <note>shared with alpha subunit</note>
    </ligand>
</feature>
<dbReference type="Gene3D" id="3.50.40.10">
    <property type="entry name" value="Phenylalanyl-trna Synthetase, Chain B, domain 3"/>
    <property type="match status" value="1"/>
</dbReference>
<comment type="cofactor">
    <cofactor evidence="11">
        <name>Mg(2+)</name>
        <dbReference type="ChEBI" id="CHEBI:18420"/>
    </cofactor>
    <text evidence="11">Binds 2 magnesium ions per tetramer.</text>
</comment>
<dbReference type="NCBIfam" id="TIGR00472">
    <property type="entry name" value="pheT_bact"/>
    <property type="match status" value="1"/>
</dbReference>
<protein>
    <recommendedName>
        <fullName evidence="11">Phenylalanine--tRNA ligase beta subunit</fullName>
        <ecNumber evidence="11">6.1.1.20</ecNumber>
    </recommendedName>
    <alternativeName>
        <fullName evidence="11">Phenylalanyl-tRNA synthetase beta subunit</fullName>
        <shortName evidence="11">PheRS</shortName>
    </alternativeName>
</protein>
<dbReference type="AlphaFoldDB" id="A0A235BPI8"/>
<dbReference type="PROSITE" id="PS51447">
    <property type="entry name" value="FDX_ACB"/>
    <property type="match status" value="1"/>
</dbReference>
<proteinExistence type="inferred from homology"/>
<dbReference type="InterPro" id="IPR005121">
    <property type="entry name" value="Fdx_antiC-bd"/>
</dbReference>
<dbReference type="InterPro" id="IPR005146">
    <property type="entry name" value="B3/B4_tRNA-bd"/>
</dbReference>
<accession>A0A235BPI8</accession>
<feature type="binding site" evidence="11">
    <location>
        <position position="332"/>
    </location>
    <ligand>
        <name>Mg(2+)</name>
        <dbReference type="ChEBI" id="CHEBI:18420"/>
        <note>shared with alpha subunit</note>
    </ligand>
</feature>
<dbReference type="SMART" id="SM00896">
    <property type="entry name" value="FDX-ACB"/>
    <property type="match status" value="1"/>
</dbReference>
<feature type="domain" description="FDX-ACB" evidence="12">
    <location>
        <begin position="557"/>
        <end position="650"/>
    </location>
</feature>
<keyword evidence="8 11" id="KW-0648">Protein biosynthesis</keyword>
<dbReference type="SUPFAM" id="SSF46955">
    <property type="entry name" value="Putative DNA-binding domain"/>
    <property type="match status" value="2"/>
</dbReference>
<name>A0A235BPI8_UNCW3</name>
<evidence type="ECO:0000256" key="3">
    <source>
        <dbReference type="ARBA" id="ARBA00022598"/>
    </source>
</evidence>
<comment type="subcellular location">
    <subcellularLocation>
        <location evidence="11">Cytoplasm</location>
    </subcellularLocation>
</comment>
<evidence type="ECO:0000259" key="12">
    <source>
        <dbReference type="PROSITE" id="PS51447"/>
    </source>
</evidence>
<dbReference type="GO" id="GO:0005524">
    <property type="term" value="F:ATP binding"/>
    <property type="evidence" value="ECO:0007669"/>
    <property type="project" value="UniProtKB-UniRule"/>
</dbReference>
<evidence type="ECO:0000256" key="10">
    <source>
        <dbReference type="ARBA" id="ARBA00049255"/>
    </source>
</evidence>
<dbReference type="InterPro" id="IPR041616">
    <property type="entry name" value="PheRS_beta_core"/>
</dbReference>
<keyword evidence="6 11" id="KW-0067">ATP-binding</keyword>
<dbReference type="InterPro" id="IPR009061">
    <property type="entry name" value="DNA-bd_dom_put_sf"/>
</dbReference>
<dbReference type="InterPro" id="IPR036690">
    <property type="entry name" value="Fdx_antiC-bd_sf"/>
</dbReference>
<organism evidence="14 15">
    <name type="scientific">candidate division WOR-3 bacterium JGI_Cruoil_03_44_89</name>
    <dbReference type="NCBI Taxonomy" id="1973748"/>
    <lineage>
        <taxon>Bacteria</taxon>
        <taxon>Bacteria division WOR-3</taxon>
    </lineage>
</organism>
<dbReference type="SMART" id="SM00873">
    <property type="entry name" value="B3_4"/>
    <property type="match status" value="1"/>
</dbReference>
<dbReference type="EC" id="6.1.1.20" evidence="11"/>
<feature type="binding site" evidence="11">
    <location>
        <position position="342"/>
    </location>
    <ligand>
        <name>Mg(2+)</name>
        <dbReference type="ChEBI" id="CHEBI:18420"/>
        <note>shared with alpha subunit</note>
    </ligand>
</feature>
<dbReference type="GO" id="GO:0003723">
    <property type="term" value="F:RNA binding"/>
    <property type="evidence" value="ECO:0007669"/>
    <property type="project" value="InterPro"/>
</dbReference>
<evidence type="ECO:0000256" key="11">
    <source>
        <dbReference type="HAMAP-Rule" id="MF_00283"/>
    </source>
</evidence>
<keyword evidence="4 11" id="KW-0479">Metal-binding</keyword>
<dbReference type="InterPro" id="IPR004532">
    <property type="entry name" value="Phe-tRNA-ligase_IIc_bsu_bact"/>
</dbReference>
<evidence type="ECO:0000313" key="15">
    <source>
        <dbReference type="Proteomes" id="UP000215215"/>
    </source>
</evidence>
<dbReference type="InterPro" id="IPR020825">
    <property type="entry name" value="Phe-tRNA_synthase-like_B3/B4"/>
</dbReference>
<dbReference type="Pfam" id="PF03483">
    <property type="entry name" value="B3_4"/>
    <property type="match status" value="1"/>
</dbReference>
<gene>
    <name evidence="11 14" type="primary">pheT</name>
    <name evidence="14" type="ORF">CH333_08595</name>
</gene>
<comment type="subunit">
    <text evidence="2 11">Tetramer of two alpha and two beta subunits.</text>
</comment>
<keyword evidence="3 11" id="KW-0436">Ligase</keyword>
<dbReference type="Pfam" id="PF03147">
    <property type="entry name" value="FDX-ACB"/>
    <property type="match status" value="1"/>
</dbReference>
<dbReference type="Pfam" id="PF17759">
    <property type="entry name" value="tRNA_synthFbeta"/>
    <property type="match status" value="1"/>
</dbReference>
<evidence type="ECO:0000313" key="14">
    <source>
        <dbReference type="EMBL" id="OYD14238.1"/>
    </source>
</evidence>
<dbReference type="HAMAP" id="MF_00283">
    <property type="entry name" value="Phe_tRNA_synth_beta1"/>
    <property type="match status" value="1"/>
</dbReference>